<dbReference type="AlphaFoldDB" id="A0A6S6QWQ5"/>
<dbReference type="Pfam" id="PF02632">
    <property type="entry name" value="BioY"/>
    <property type="match status" value="1"/>
</dbReference>
<keyword evidence="11" id="KW-1185">Reference proteome</keyword>
<sequence length="181" mass="18469">MLRDIGLILLFAAIIALLGLVPRIDLPMLGGVPITAQSMGVTLAGVMIGARRGALAAAVFLIAVAFGLPLLAGGRGGIEVFQGPTAGFLLGFIPAAFLTGMLFEALSYRMGVFFAALIAAFIGGYVVLNLLGIPVMAYLSDKTVREAVDVALGLLPGGIVKALGTAVLAYLAGGMEPLGRR</sequence>
<dbReference type="PANTHER" id="PTHR34295:SF4">
    <property type="entry name" value="BIOTIN TRANSPORTER BIOY-RELATED"/>
    <property type="match status" value="1"/>
</dbReference>
<evidence type="ECO:0000256" key="6">
    <source>
        <dbReference type="ARBA" id="ARBA00022989"/>
    </source>
</evidence>
<evidence type="ECO:0000313" key="10">
    <source>
        <dbReference type="EMBL" id="BCJ91481.1"/>
    </source>
</evidence>
<evidence type="ECO:0000256" key="9">
    <source>
        <dbReference type="SAM" id="Phobius"/>
    </source>
</evidence>
<accession>A0A6S6QWQ5</accession>
<dbReference type="RefSeq" id="WP_222875126.1">
    <property type="nucleotide sequence ID" value="NZ_AP023361.1"/>
</dbReference>
<dbReference type="Gene3D" id="1.10.1760.20">
    <property type="match status" value="1"/>
</dbReference>
<proteinExistence type="inferred from homology"/>
<dbReference type="Proteomes" id="UP000515317">
    <property type="component" value="Chromosome"/>
</dbReference>
<name>A0A6S6QWQ5_9HYPH</name>
<evidence type="ECO:0000313" key="11">
    <source>
        <dbReference type="Proteomes" id="UP000515317"/>
    </source>
</evidence>
<dbReference type="PANTHER" id="PTHR34295">
    <property type="entry name" value="BIOTIN TRANSPORTER BIOY"/>
    <property type="match status" value="1"/>
</dbReference>
<feature type="transmembrane region" description="Helical" evidence="9">
    <location>
        <begin position="151"/>
        <end position="172"/>
    </location>
</feature>
<keyword evidence="4 8" id="KW-1003">Cell membrane</keyword>
<dbReference type="GO" id="GO:0005886">
    <property type="term" value="C:plasma membrane"/>
    <property type="evidence" value="ECO:0007669"/>
    <property type="project" value="UniProtKB-SubCell"/>
</dbReference>
<reference evidence="10 11" key="1">
    <citation type="submission" date="2020-08" db="EMBL/GenBank/DDBJ databases">
        <title>Genome sequence of Rhizobiales bacterium strain IZ6.</title>
        <authorList>
            <person name="Nakai R."/>
            <person name="Naganuma T."/>
        </authorList>
    </citation>
    <scope>NUCLEOTIDE SEQUENCE [LARGE SCALE GENOMIC DNA]</scope>
    <source>
        <strain evidence="10 11">IZ6</strain>
    </source>
</reference>
<comment type="subcellular location">
    <subcellularLocation>
        <location evidence="1 8">Cell membrane</location>
        <topology evidence="1 8">Multi-pass membrane protein</topology>
    </subcellularLocation>
</comment>
<dbReference type="KEGG" id="tso:IZ6_22160"/>
<evidence type="ECO:0000256" key="3">
    <source>
        <dbReference type="ARBA" id="ARBA00022448"/>
    </source>
</evidence>
<keyword evidence="6 9" id="KW-1133">Transmembrane helix</keyword>
<evidence type="ECO:0000256" key="5">
    <source>
        <dbReference type="ARBA" id="ARBA00022692"/>
    </source>
</evidence>
<keyword evidence="3 8" id="KW-0813">Transport</keyword>
<dbReference type="InterPro" id="IPR003784">
    <property type="entry name" value="BioY"/>
</dbReference>
<evidence type="ECO:0000256" key="8">
    <source>
        <dbReference type="PIRNR" id="PIRNR016661"/>
    </source>
</evidence>
<feature type="transmembrane region" description="Helical" evidence="9">
    <location>
        <begin position="55"/>
        <end position="74"/>
    </location>
</feature>
<protein>
    <recommendedName>
        <fullName evidence="8">Biotin transporter</fullName>
    </recommendedName>
</protein>
<evidence type="ECO:0000256" key="2">
    <source>
        <dbReference type="ARBA" id="ARBA00010692"/>
    </source>
</evidence>
<comment type="similarity">
    <text evidence="2 8">Belongs to the BioY family.</text>
</comment>
<gene>
    <name evidence="10" type="ORF">IZ6_22160</name>
</gene>
<feature type="transmembrane region" description="Helical" evidence="9">
    <location>
        <begin position="86"/>
        <end position="106"/>
    </location>
</feature>
<dbReference type="PIRSF" id="PIRSF016661">
    <property type="entry name" value="BioY"/>
    <property type="match status" value="1"/>
</dbReference>
<evidence type="ECO:0000256" key="4">
    <source>
        <dbReference type="ARBA" id="ARBA00022475"/>
    </source>
</evidence>
<evidence type="ECO:0000256" key="1">
    <source>
        <dbReference type="ARBA" id="ARBA00004651"/>
    </source>
</evidence>
<feature type="transmembrane region" description="Helical" evidence="9">
    <location>
        <begin position="33"/>
        <end position="50"/>
    </location>
</feature>
<keyword evidence="5 9" id="KW-0812">Transmembrane</keyword>
<evidence type="ECO:0000256" key="7">
    <source>
        <dbReference type="ARBA" id="ARBA00023136"/>
    </source>
</evidence>
<dbReference type="EMBL" id="AP023361">
    <property type="protein sequence ID" value="BCJ91481.1"/>
    <property type="molecule type" value="Genomic_DNA"/>
</dbReference>
<keyword evidence="7 8" id="KW-0472">Membrane</keyword>
<organism evidence="10 11">
    <name type="scientific">Terrihabitans soli</name>
    <dbReference type="NCBI Taxonomy" id="708113"/>
    <lineage>
        <taxon>Bacteria</taxon>
        <taxon>Pseudomonadati</taxon>
        <taxon>Pseudomonadota</taxon>
        <taxon>Alphaproteobacteria</taxon>
        <taxon>Hyphomicrobiales</taxon>
        <taxon>Terrihabitans</taxon>
    </lineage>
</organism>
<dbReference type="GO" id="GO:0015225">
    <property type="term" value="F:biotin transmembrane transporter activity"/>
    <property type="evidence" value="ECO:0007669"/>
    <property type="project" value="UniProtKB-UniRule"/>
</dbReference>
<feature type="transmembrane region" description="Helical" evidence="9">
    <location>
        <begin position="113"/>
        <end position="139"/>
    </location>
</feature>